<keyword evidence="2" id="KW-0812">Transmembrane</keyword>
<organism evidence="3 4">
    <name type="scientific">Recurvomyces mirabilis</name>
    <dbReference type="NCBI Taxonomy" id="574656"/>
    <lineage>
        <taxon>Eukaryota</taxon>
        <taxon>Fungi</taxon>
        <taxon>Dikarya</taxon>
        <taxon>Ascomycota</taxon>
        <taxon>Pezizomycotina</taxon>
        <taxon>Dothideomycetes</taxon>
        <taxon>Dothideomycetidae</taxon>
        <taxon>Mycosphaerellales</taxon>
        <taxon>Teratosphaeriaceae</taxon>
        <taxon>Recurvomyces</taxon>
    </lineage>
</organism>
<keyword evidence="4" id="KW-1185">Reference proteome</keyword>
<comment type="caution">
    <text evidence="3">The sequence shown here is derived from an EMBL/GenBank/DDBJ whole genome shotgun (WGS) entry which is preliminary data.</text>
</comment>
<dbReference type="Proteomes" id="UP001274830">
    <property type="component" value="Unassembled WGS sequence"/>
</dbReference>
<protein>
    <submittedName>
        <fullName evidence="3">Uncharacterized protein</fullName>
    </submittedName>
</protein>
<feature type="compositionally biased region" description="Low complexity" evidence="1">
    <location>
        <begin position="53"/>
        <end position="66"/>
    </location>
</feature>
<sequence length="443" mass="46839">MATDTSTPAVISPINTLSSAKSGLTVTTSSVPVTTSVGLQVPGTDETSQANGTSQTSTYTSSSIDTGARSSKPSGMTGDEATSVSIVGITSSAASLSSSSAIADSTSTAASAFTTGISATPHPHSSISVGGLAGAIIGAAILASILTFLITFCCMRRDIHRKEHTQAKSRRRSRRSSHTTAAGGAGEKALVSGTSWERHLPQVADDRQVHMAVKTIFDQLQAHVENFYAPIDSQIPQDVADHLSAIQTPFLQGSVTSVLATSRYQLTVMKHCLSYLVAANLTTGGEDSILPNAYTALELDETRTKDNSNQVVAQREAYSKWRILTAHLHAQSAATTEEIAQKDQRISIMVKSFSDAVHFWLRKSEESAAAREHLTQIIRQAAPAAAMIFAQPSAYAYSWAVVMSRIKNERGLVVSPALEKVADGDGHALRQAQTIVAAITEPL</sequence>
<feature type="compositionally biased region" description="Basic residues" evidence="1">
    <location>
        <begin position="167"/>
        <end position="177"/>
    </location>
</feature>
<feature type="transmembrane region" description="Helical" evidence="2">
    <location>
        <begin position="132"/>
        <end position="154"/>
    </location>
</feature>
<feature type="region of interest" description="Disordered" evidence="1">
    <location>
        <begin position="36"/>
        <end position="79"/>
    </location>
</feature>
<accession>A0AAE0TSC4</accession>
<feature type="compositionally biased region" description="Polar residues" evidence="1">
    <location>
        <begin position="68"/>
        <end position="79"/>
    </location>
</feature>
<name>A0AAE0TSC4_9PEZI</name>
<keyword evidence="2" id="KW-1133">Transmembrane helix</keyword>
<dbReference type="EMBL" id="JAUTXT010000033">
    <property type="protein sequence ID" value="KAK3672449.1"/>
    <property type="molecule type" value="Genomic_DNA"/>
</dbReference>
<evidence type="ECO:0000256" key="1">
    <source>
        <dbReference type="SAM" id="MobiDB-lite"/>
    </source>
</evidence>
<evidence type="ECO:0000313" key="3">
    <source>
        <dbReference type="EMBL" id="KAK3672449.1"/>
    </source>
</evidence>
<reference evidence="3" key="1">
    <citation type="submission" date="2023-07" db="EMBL/GenBank/DDBJ databases">
        <title>Black Yeasts Isolated from many extreme environments.</title>
        <authorList>
            <person name="Coleine C."/>
            <person name="Stajich J.E."/>
            <person name="Selbmann L."/>
        </authorList>
    </citation>
    <scope>NUCLEOTIDE SEQUENCE</scope>
    <source>
        <strain evidence="3">CCFEE 5485</strain>
    </source>
</reference>
<feature type="region of interest" description="Disordered" evidence="1">
    <location>
        <begin position="163"/>
        <end position="187"/>
    </location>
</feature>
<proteinExistence type="predicted"/>
<keyword evidence="2" id="KW-0472">Membrane</keyword>
<gene>
    <name evidence="3" type="ORF">LTR78_007756</name>
</gene>
<evidence type="ECO:0000256" key="2">
    <source>
        <dbReference type="SAM" id="Phobius"/>
    </source>
</evidence>
<dbReference type="AlphaFoldDB" id="A0AAE0TSC4"/>
<evidence type="ECO:0000313" key="4">
    <source>
        <dbReference type="Proteomes" id="UP001274830"/>
    </source>
</evidence>